<evidence type="ECO:0000313" key="1">
    <source>
        <dbReference type="EMBL" id="KAK1861705.1"/>
    </source>
</evidence>
<comment type="caution">
    <text evidence="1">The sequence shown here is derived from an EMBL/GenBank/DDBJ whole genome shotgun (WGS) entry which is preliminary data.</text>
</comment>
<reference evidence="1" key="1">
    <citation type="submission" date="2019-11" db="EMBL/GenBank/DDBJ databases">
        <title>Nori genome reveals adaptations in red seaweeds to the harsh intertidal environment.</title>
        <authorList>
            <person name="Wang D."/>
            <person name="Mao Y."/>
        </authorList>
    </citation>
    <scope>NUCLEOTIDE SEQUENCE</scope>
    <source>
        <tissue evidence="1">Gametophyte</tissue>
    </source>
</reference>
<gene>
    <name evidence="1" type="ORF">I4F81_004286</name>
</gene>
<name>A0ACC3BUS5_PYRYE</name>
<dbReference type="EMBL" id="CM020618">
    <property type="protein sequence ID" value="KAK1861705.1"/>
    <property type="molecule type" value="Genomic_DNA"/>
</dbReference>
<accession>A0ACC3BUS5</accession>
<evidence type="ECO:0000313" key="2">
    <source>
        <dbReference type="Proteomes" id="UP000798662"/>
    </source>
</evidence>
<organism evidence="1 2">
    <name type="scientific">Pyropia yezoensis</name>
    <name type="common">Susabi-nori</name>
    <name type="synonym">Porphyra yezoensis</name>
    <dbReference type="NCBI Taxonomy" id="2788"/>
    <lineage>
        <taxon>Eukaryota</taxon>
        <taxon>Rhodophyta</taxon>
        <taxon>Bangiophyceae</taxon>
        <taxon>Bangiales</taxon>
        <taxon>Bangiaceae</taxon>
        <taxon>Pyropia</taxon>
    </lineage>
</organism>
<keyword evidence="2" id="KW-1185">Reference proteome</keyword>
<protein>
    <submittedName>
        <fullName evidence="1">Uncharacterized protein</fullName>
    </submittedName>
</protein>
<proteinExistence type="predicted"/>
<dbReference type="Proteomes" id="UP000798662">
    <property type="component" value="Chromosome 1"/>
</dbReference>
<sequence>MPVSISPSDALGGGDGIVLPPHPLPAPHAPPCSPAVLIFLHGRGDTAAGWAPAFPLRGSPPLTAIVLPTAPAMPITHVGGAVMPAWFDARPAASIPDARTARASGLAAAVARLSGMVAAAVAAGVPADRIVVGGFSQGAAVAAELLAAGTWRLGGGVLVGGWLPTGAGGGEPHAPAAAAATAAVATAAAAAAAVGAAPAAEAATAGGRGADDTAGPRPTAGATGPPDGGPAARPLRGVPILVLHGVADPAVPAAAATAAAAALTAAGAAVSVVLSPGLGHTISGDQLRAAS</sequence>